<keyword evidence="2" id="KW-1185">Reference proteome</keyword>
<accession>M1CM02</accession>
<dbReference type="InterPro" id="IPR015806">
    <property type="entry name" value="Pyrv_Knase_insert_dom_sf"/>
</dbReference>
<reference evidence="2" key="1">
    <citation type="journal article" date="2011" name="Nature">
        <title>Genome sequence and analysis of the tuber crop potato.</title>
        <authorList>
            <consortium name="The Potato Genome Sequencing Consortium"/>
        </authorList>
    </citation>
    <scope>NUCLEOTIDE SEQUENCE [LARGE SCALE GENOMIC DNA]</scope>
    <source>
        <strain evidence="2">cv. DM1-3 516 R44</strain>
    </source>
</reference>
<dbReference type="InterPro" id="IPR015813">
    <property type="entry name" value="Pyrv/PenolPyrv_kinase-like_dom"/>
</dbReference>
<dbReference type="EnsemblPlants" id="PGSC0003DMT400070328">
    <property type="protein sequence ID" value="PGSC0003DMT400070328"/>
    <property type="gene ID" value="PGSC0003DMG400027346"/>
</dbReference>
<dbReference type="AlphaFoldDB" id="M1CM02"/>
<dbReference type="InterPro" id="IPR001697">
    <property type="entry name" value="Pyr_Knase"/>
</dbReference>
<organism evidence="1 2">
    <name type="scientific">Solanum tuberosum</name>
    <name type="common">Potato</name>
    <dbReference type="NCBI Taxonomy" id="4113"/>
    <lineage>
        <taxon>Eukaryota</taxon>
        <taxon>Viridiplantae</taxon>
        <taxon>Streptophyta</taxon>
        <taxon>Embryophyta</taxon>
        <taxon>Tracheophyta</taxon>
        <taxon>Spermatophyta</taxon>
        <taxon>Magnoliopsida</taxon>
        <taxon>eudicotyledons</taxon>
        <taxon>Gunneridae</taxon>
        <taxon>Pentapetalae</taxon>
        <taxon>asterids</taxon>
        <taxon>lamiids</taxon>
        <taxon>Solanales</taxon>
        <taxon>Solanaceae</taxon>
        <taxon>Solanoideae</taxon>
        <taxon>Solaneae</taxon>
        <taxon>Solanum</taxon>
    </lineage>
</organism>
<evidence type="ECO:0000313" key="1">
    <source>
        <dbReference type="EnsemblPlants" id="PGSC0003DMT400070328"/>
    </source>
</evidence>
<dbReference type="PaxDb" id="4113-PGSC0003DMT400070328"/>
<dbReference type="InterPro" id="IPR040442">
    <property type="entry name" value="Pyrv_kinase-like_dom_sf"/>
</dbReference>
<dbReference type="Gene3D" id="3.20.20.60">
    <property type="entry name" value="Phosphoenolpyruvate-binding domains"/>
    <property type="match status" value="1"/>
</dbReference>
<protein>
    <submittedName>
        <fullName evidence="1">Pyruvate kinase</fullName>
    </submittedName>
</protein>
<dbReference type="Gene3D" id="2.40.33.10">
    <property type="entry name" value="PK beta-barrel domain-like"/>
    <property type="match status" value="1"/>
</dbReference>
<proteinExistence type="predicted"/>
<dbReference type="Proteomes" id="UP000011115">
    <property type="component" value="Unassembled WGS sequence"/>
</dbReference>
<dbReference type="HOGENOM" id="CLU_1868904_0_0_1"/>
<reference evidence="1" key="2">
    <citation type="submission" date="2015-06" db="UniProtKB">
        <authorList>
            <consortium name="EnsemblPlants"/>
        </authorList>
    </citation>
    <scope>IDENTIFICATION</scope>
    <source>
        <strain evidence="1">DM1-3 516 R44</strain>
    </source>
</reference>
<sequence length="115" mass="12840">MQVTEVKGEDVVCFIKSSATLAGPLYTLHVSQIRIELSTLTDKDTKVISSWAVRNKIDILSLSYTRNAEDVRHVESTNATDESILKVALDHGKTAGVIRPHDRVVVFQKVGDYLW</sequence>
<dbReference type="STRING" id="4113.M1CM02"/>
<dbReference type="SUPFAM" id="SSF51621">
    <property type="entry name" value="Phosphoenolpyruvate/pyruvate domain"/>
    <property type="match status" value="1"/>
</dbReference>
<dbReference type="GO" id="GO:0030955">
    <property type="term" value="F:potassium ion binding"/>
    <property type="evidence" value="ECO:0007669"/>
    <property type="project" value="InterPro"/>
</dbReference>
<dbReference type="GO" id="GO:0000287">
    <property type="term" value="F:magnesium ion binding"/>
    <property type="evidence" value="ECO:0007669"/>
    <property type="project" value="InterPro"/>
</dbReference>
<dbReference type="Gramene" id="PGSC0003DMT400070328">
    <property type="protein sequence ID" value="PGSC0003DMT400070328"/>
    <property type="gene ID" value="PGSC0003DMG400027346"/>
</dbReference>
<dbReference type="UniPathway" id="UPA00109">
    <property type="reaction ID" value="UER00188"/>
</dbReference>
<name>M1CM02_SOLTU</name>
<dbReference type="InParanoid" id="M1CM02"/>
<dbReference type="eggNOG" id="KOG2323">
    <property type="taxonomic scope" value="Eukaryota"/>
</dbReference>
<evidence type="ECO:0000313" key="2">
    <source>
        <dbReference type="Proteomes" id="UP000011115"/>
    </source>
</evidence>
<dbReference type="PANTHER" id="PTHR11817">
    <property type="entry name" value="PYRUVATE KINASE"/>
    <property type="match status" value="1"/>
</dbReference>
<dbReference type="GO" id="GO:0004743">
    <property type="term" value="F:pyruvate kinase activity"/>
    <property type="evidence" value="ECO:0007669"/>
    <property type="project" value="InterPro"/>
</dbReference>